<comment type="function">
    <text evidence="6 8">Binds 23S rRNA and is also seen to make contacts with the A and possibly P site tRNAs.</text>
</comment>
<dbReference type="PROSITE" id="PS00586">
    <property type="entry name" value="RIBOSOMAL_L16_1"/>
    <property type="match status" value="1"/>
</dbReference>
<dbReference type="GO" id="GO:0003735">
    <property type="term" value="F:structural constituent of ribosome"/>
    <property type="evidence" value="ECO:0007669"/>
    <property type="project" value="InterPro"/>
</dbReference>
<evidence type="ECO:0000256" key="1">
    <source>
        <dbReference type="ARBA" id="ARBA00008931"/>
    </source>
</evidence>
<dbReference type="PATRIC" id="fig|1618371.3.peg.116"/>
<dbReference type="InterPro" id="IPR016180">
    <property type="entry name" value="Ribosomal_uL16_dom"/>
</dbReference>
<evidence type="ECO:0000256" key="2">
    <source>
        <dbReference type="ARBA" id="ARBA00022555"/>
    </source>
</evidence>
<dbReference type="PANTHER" id="PTHR12220">
    <property type="entry name" value="50S/60S RIBOSOMAL PROTEIN L16"/>
    <property type="match status" value="1"/>
</dbReference>
<dbReference type="Proteomes" id="UP000033860">
    <property type="component" value="Unassembled WGS sequence"/>
</dbReference>
<dbReference type="InterPro" id="IPR047873">
    <property type="entry name" value="Ribosomal_uL16"/>
</dbReference>
<dbReference type="Gene3D" id="3.90.1170.10">
    <property type="entry name" value="Ribosomal protein L10e/L16"/>
    <property type="match status" value="1"/>
</dbReference>
<evidence type="ECO:0000256" key="3">
    <source>
        <dbReference type="ARBA" id="ARBA00022980"/>
    </source>
</evidence>
<dbReference type="NCBIfam" id="TIGR01164">
    <property type="entry name" value="rplP_bact"/>
    <property type="match status" value="1"/>
</dbReference>
<dbReference type="Pfam" id="PF00252">
    <property type="entry name" value="Ribosomal_L16"/>
    <property type="match status" value="1"/>
</dbReference>
<organism evidence="9 10">
    <name type="scientific">Candidatus Beckwithbacteria bacterium GW2011_GWB1_47_15</name>
    <dbReference type="NCBI Taxonomy" id="1618371"/>
    <lineage>
        <taxon>Bacteria</taxon>
        <taxon>Candidatus Beckwithiibacteriota</taxon>
    </lineage>
</organism>
<name>A0A0G1RXQ1_9BACT</name>
<evidence type="ECO:0000256" key="6">
    <source>
        <dbReference type="HAMAP-Rule" id="MF_01342"/>
    </source>
</evidence>
<comment type="subunit">
    <text evidence="6 8">Part of the 50S ribosomal subunit.</text>
</comment>
<keyword evidence="3 6" id="KW-0689">Ribosomal protein</keyword>
<accession>A0A0G1RXQ1</accession>
<dbReference type="HAMAP" id="MF_01342">
    <property type="entry name" value="Ribosomal_uL16"/>
    <property type="match status" value="1"/>
</dbReference>
<evidence type="ECO:0000256" key="5">
    <source>
        <dbReference type="ARBA" id="ARBA00035198"/>
    </source>
</evidence>
<evidence type="ECO:0000313" key="9">
    <source>
        <dbReference type="EMBL" id="KKU61901.1"/>
    </source>
</evidence>
<dbReference type="EMBL" id="LCNT01000001">
    <property type="protein sequence ID" value="KKU61901.1"/>
    <property type="molecule type" value="Genomic_DNA"/>
</dbReference>
<keyword evidence="4 6" id="KW-0687">Ribonucleoprotein</keyword>
<dbReference type="SUPFAM" id="SSF54686">
    <property type="entry name" value="Ribosomal protein L16p/L10e"/>
    <property type="match status" value="1"/>
</dbReference>
<dbReference type="GO" id="GO:0006412">
    <property type="term" value="P:translation"/>
    <property type="evidence" value="ECO:0007669"/>
    <property type="project" value="UniProtKB-UniRule"/>
</dbReference>
<comment type="caution">
    <text evidence="9">The sequence shown here is derived from an EMBL/GenBank/DDBJ whole genome shotgun (WGS) entry which is preliminary data.</text>
</comment>
<gene>
    <name evidence="6" type="primary">rplP</name>
    <name evidence="9" type="ORF">UX85_C0001G0115</name>
</gene>
<protein>
    <recommendedName>
        <fullName evidence="5 6">Large ribosomal subunit protein uL16</fullName>
    </recommendedName>
</protein>
<comment type="similarity">
    <text evidence="1 6 7">Belongs to the universal ribosomal protein uL16 family.</text>
</comment>
<dbReference type="InterPro" id="IPR036920">
    <property type="entry name" value="Ribosomal_uL16_sf"/>
</dbReference>
<dbReference type="InterPro" id="IPR000114">
    <property type="entry name" value="Ribosomal_uL16_bact-type"/>
</dbReference>
<reference evidence="9 10" key="1">
    <citation type="journal article" date="2015" name="Nature">
        <title>rRNA introns, odd ribosomes, and small enigmatic genomes across a large radiation of phyla.</title>
        <authorList>
            <person name="Brown C.T."/>
            <person name="Hug L.A."/>
            <person name="Thomas B.C."/>
            <person name="Sharon I."/>
            <person name="Castelle C.J."/>
            <person name="Singh A."/>
            <person name="Wilkins M.J."/>
            <person name="Williams K.H."/>
            <person name="Banfield J.F."/>
        </authorList>
    </citation>
    <scope>NUCLEOTIDE SEQUENCE [LARGE SCALE GENOMIC DNA]</scope>
</reference>
<dbReference type="AlphaFoldDB" id="A0A0G1RXQ1"/>
<keyword evidence="2 6" id="KW-0820">tRNA-binding</keyword>
<dbReference type="InterPro" id="IPR020798">
    <property type="entry name" value="Ribosomal_uL16_CS"/>
</dbReference>
<evidence type="ECO:0000256" key="4">
    <source>
        <dbReference type="ARBA" id="ARBA00023274"/>
    </source>
</evidence>
<keyword evidence="6 8" id="KW-0699">rRNA-binding</keyword>
<keyword evidence="6 8" id="KW-0694">RNA-binding</keyword>
<dbReference type="GO" id="GO:0000049">
    <property type="term" value="F:tRNA binding"/>
    <property type="evidence" value="ECO:0007669"/>
    <property type="project" value="UniProtKB-KW"/>
</dbReference>
<dbReference type="PANTHER" id="PTHR12220:SF13">
    <property type="entry name" value="LARGE RIBOSOMAL SUBUNIT PROTEIN UL16M"/>
    <property type="match status" value="1"/>
</dbReference>
<sequence>MLQPKKSKYRKHFRGVMRGNAGRGITLAFGEYGLKALTRGWVSARQIEAARKVITHATKRTGKLWIRIFPDKSYTKKGAGVRMGSGKGDIEGYVAVVRPGRIIFELAGVEKGLSQEALRKAAQKLSLRSKIITKI</sequence>
<proteinExistence type="inferred from homology"/>
<dbReference type="PRINTS" id="PR00060">
    <property type="entry name" value="RIBOSOMALL16"/>
</dbReference>
<dbReference type="CDD" id="cd01433">
    <property type="entry name" value="Ribosomal_L16_L10e"/>
    <property type="match status" value="1"/>
</dbReference>
<dbReference type="FunFam" id="3.90.1170.10:FF:000001">
    <property type="entry name" value="50S ribosomal protein L16"/>
    <property type="match status" value="1"/>
</dbReference>
<evidence type="ECO:0000313" key="10">
    <source>
        <dbReference type="Proteomes" id="UP000033860"/>
    </source>
</evidence>
<evidence type="ECO:0000256" key="8">
    <source>
        <dbReference type="RuleBase" id="RU004414"/>
    </source>
</evidence>
<evidence type="ECO:0000256" key="7">
    <source>
        <dbReference type="RuleBase" id="RU004413"/>
    </source>
</evidence>
<dbReference type="GO" id="GO:0019843">
    <property type="term" value="F:rRNA binding"/>
    <property type="evidence" value="ECO:0007669"/>
    <property type="project" value="UniProtKB-UniRule"/>
</dbReference>
<dbReference type="GO" id="GO:0022625">
    <property type="term" value="C:cytosolic large ribosomal subunit"/>
    <property type="evidence" value="ECO:0007669"/>
    <property type="project" value="TreeGrafter"/>
</dbReference>